<organism evidence="1 2">
    <name type="scientific">Silvanigrella paludirubra</name>
    <dbReference type="NCBI Taxonomy" id="2499159"/>
    <lineage>
        <taxon>Bacteria</taxon>
        <taxon>Pseudomonadati</taxon>
        <taxon>Bdellovibrionota</taxon>
        <taxon>Oligoflexia</taxon>
        <taxon>Silvanigrellales</taxon>
        <taxon>Silvanigrellaceae</taxon>
        <taxon>Silvanigrella</taxon>
    </lineage>
</organism>
<keyword evidence="2" id="KW-1185">Reference proteome</keyword>
<dbReference type="EMBL" id="WFLM01000003">
    <property type="protein sequence ID" value="KAB8038993.1"/>
    <property type="molecule type" value="Genomic_DNA"/>
</dbReference>
<sequence>MKQIKNPKDPAPQNVVPNIINEGYGLGIVINYLNSLANYSHTGGTMGFLTKMNFIKDKNISYIYLTNAKNSKTFKSINKIVEKYISEKYL</sequence>
<evidence type="ECO:0000313" key="1">
    <source>
        <dbReference type="EMBL" id="KAB8038993.1"/>
    </source>
</evidence>
<protein>
    <recommendedName>
        <fullName evidence="3">Serine hydrolase</fullName>
    </recommendedName>
</protein>
<dbReference type="AlphaFoldDB" id="A0A6N6VWZ3"/>
<reference evidence="1 2" key="1">
    <citation type="submission" date="2019-10" db="EMBL/GenBank/DDBJ databases">
        <title>New species of Slilvanegrellaceae.</title>
        <authorList>
            <person name="Pitt A."/>
            <person name="Hahn M.W."/>
        </authorList>
    </citation>
    <scope>NUCLEOTIDE SEQUENCE [LARGE SCALE GENOMIC DNA]</scope>
    <source>
        <strain evidence="1 2">SP-Ram-0.45-NSY-1</strain>
    </source>
</reference>
<name>A0A6N6VWZ3_9BACT</name>
<gene>
    <name evidence="1" type="ORF">GCL60_09035</name>
</gene>
<evidence type="ECO:0000313" key="2">
    <source>
        <dbReference type="Proteomes" id="UP000437748"/>
    </source>
</evidence>
<dbReference type="SUPFAM" id="SSF56601">
    <property type="entry name" value="beta-lactamase/transpeptidase-like"/>
    <property type="match status" value="1"/>
</dbReference>
<evidence type="ECO:0008006" key="3">
    <source>
        <dbReference type="Google" id="ProtNLM"/>
    </source>
</evidence>
<accession>A0A6N6VWZ3</accession>
<dbReference type="RefSeq" id="WP_153420391.1">
    <property type="nucleotide sequence ID" value="NZ_WFLM01000003.1"/>
</dbReference>
<comment type="caution">
    <text evidence="1">The sequence shown here is derived from an EMBL/GenBank/DDBJ whole genome shotgun (WGS) entry which is preliminary data.</text>
</comment>
<dbReference type="Gene3D" id="3.40.710.10">
    <property type="entry name" value="DD-peptidase/beta-lactamase superfamily"/>
    <property type="match status" value="1"/>
</dbReference>
<dbReference type="Proteomes" id="UP000437748">
    <property type="component" value="Unassembled WGS sequence"/>
</dbReference>
<proteinExistence type="predicted"/>
<dbReference type="InterPro" id="IPR012338">
    <property type="entry name" value="Beta-lactam/transpept-like"/>
</dbReference>